<reference evidence="2" key="1">
    <citation type="submission" date="2012-12" db="EMBL/GenBank/DDBJ databases">
        <title>Genome Sequence of Photobacterium leiognathi lrivu.4.1.</title>
        <authorList>
            <person name="Urbanczyk H."/>
            <person name="Ogura Y."/>
            <person name="Hayashi T."/>
            <person name="Dunlap P.V."/>
        </authorList>
    </citation>
    <scope>NUCLEOTIDE SEQUENCE [LARGE SCALE GENOMIC DNA]</scope>
    <source>
        <strain evidence="2">lrivu.4.1</strain>
    </source>
</reference>
<dbReference type="EMBL" id="DF196823">
    <property type="protein sequence ID" value="GAD32461.1"/>
    <property type="molecule type" value="Genomic_DNA"/>
</dbReference>
<gene>
    <name evidence="1" type="ORF">PLEI_4135</name>
</gene>
<proteinExistence type="predicted"/>
<dbReference type="HOGENOM" id="CLU_2918671_0_0_6"/>
<sequence>MGDYSIEELFLLAERTGLDNIEVVISPRDPKKGKLTAALNQPFWTQILYRNIEQEARKFGR</sequence>
<accession>V5ERL7</accession>
<organism evidence="1 2">
    <name type="scientific">Photobacterium leiognathi lrivu.4.1</name>
    <dbReference type="NCBI Taxonomy" id="1248232"/>
    <lineage>
        <taxon>Bacteria</taxon>
        <taxon>Pseudomonadati</taxon>
        <taxon>Pseudomonadota</taxon>
        <taxon>Gammaproteobacteria</taxon>
        <taxon>Vibrionales</taxon>
        <taxon>Vibrionaceae</taxon>
        <taxon>Photobacterium</taxon>
    </lineage>
</organism>
<dbReference type="Proteomes" id="UP000030675">
    <property type="component" value="Unassembled WGS sequence"/>
</dbReference>
<name>V5ERL7_PHOLE</name>
<evidence type="ECO:0000313" key="1">
    <source>
        <dbReference type="EMBL" id="GAD32461.1"/>
    </source>
</evidence>
<evidence type="ECO:0000313" key="2">
    <source>
        <dbReference type="Proteomes" id="UP000030675"/>
    </source>
</evidence>
<protein>
    <submittedName>
        <fullName evidence="1">Uncharacterized protein</fullName>
    </submittedName>
</protein>
<dbReference type="AlphaFoldDB" id="V5ERL7"/>
<dbReference type="eggNOG" id="COG3034">
    <property type="taxonomic scope" value="Bacteria"/>
</dbReference>